<accession>A0A4S1ZKD5</accession>
<dbReference type="RefSeq" id="WP_135957224.1">
    <property type="nucleotide sequence ID" value="NZ_CAOOOG010000027.1"/>
</dbReference>
<dbReference type="EMBL" id="SRYD01000001">
    <property type="protein sequence ID" value="TGY76688.1"/>
    <property type="molecule type" value="Genomic_DNA"/>
</dbReference>
<name>A0A4S1ZKD5_9BACT</name>
<dbReference type="Proteomes" id="UP000306630">
    <property type="component" value="Unassembled WGS sequence"/>
</dbReference>
<dbReference type="AlphaFoldDB" id="A0A4S1ZKD5"/>
<protein>
    <submittedName>
        <fullName evidence="1">Uncharacterized protein</fullName>
    </submittedName>
</protein>
<proteinExistence type="predicted"/>
<gene>
    <name evidence="1" type="ORF">E5333_00070</name>
</gene>
<organism evidence="1 2">
    <name type="scientific">Muribaculum intestinale</name>
    <dbReference type="NCBI Taxonomy" id="1796646"/>
    <lineage>
        <taxon>Bacteria</taxon>
        <taxon>Pseudomonadati</taxon>
        <taxon>Bacteroidota</taxon>
        <taxon>Bacteroidia</taxon>
        <taxon>Bacteroidales</taxon>
        <taxon>Muribaculaceae</taxon>
        <taxon>Muribaculum</taxon>
    </lineage>
</organism>
<sequence length="88" mass="9656">MAIEVLQADNSLEHQRQLVAEALPELESFIIIGKRPSASGKMANFASCSFRPDELAFAIANFLMAHREAAIPFISGCEMFLKALKSQS</sequence>
<comment type="caution">
    <text evidence="1">The sequence shown here is derived from an EMBL/GenBank/DDBJ whole genome shotgun (WGS) entry which is preliminary data.</text>
</comment>
<evidence type="ECO:0000313" key="2">
    <source>
        <dbReference type="Proteomes" id="UP000306630"/>
    </source>
</evidence>
<evidence type="ECO:0000313" key="1">
    <source>
        <dbReference type="EMBL" id="TGY76688.1"/>
    </source>
</evidence>
<reference evidence="1 2" key="1">
    <citation type="submission" date="2019-04" db="EMBL/GenBank/DDBJ databases">
        <title>Microbes associate with the intestines of laboratory mice.</title>
        <authorList>
            <person name="Navarre W."/>
            <person name="Wong E."/>
            <person name="Huang K."/>
            <person name="Tropini C."/>
            <person name="Ng K."/>
            <person name="Yu B."/>
        </authorList>
    </citation>
    <scope>NUCLEOTIDE SEQUENCE [LARGE SCALE GENOMIC DNA]</scope>
    <source>
        <strain evidence="1 2">NM06_A21</strain>
    </source>
</reference>